<evidence type="ECO:0000313" key="8">
    <source>
        <dbReference type="EMBL" id="MFC7221178.1"/>
    </source>
</evidence>
<keyword evidence="9" id="KW-1185">Reference proteome</keyword>
<reference evidence="9" key="1">
    <citation type="journal article" date="2019" name="Int. J. Syst. Evol. Microbiol.">
        <title>The Global Catalogue of Microorganisms (GCM) 10K type strain sequencing project: providing services to taxonomists for standard genome sequencing and annotation.</title>
        <authorList>
            <consortium name="The Broad Institute Genomics Platform"/>
            <consortium name="The Broad Institute Genome Sequencing Center for Infectious Disease"/>
            <person name="Wu L."/>
            <person name="Ma J."/>
        </authorList>
    </citation>
    <scope>NUCLEOTIDE SEQUENCE [LARGE SCALE GENOMIC DNA]</scope>
    <source>
        <strain evidence="9">CGMCC 1.13681</strain>
    </source>
</reference>
<comment type="caution">
    <text evidence="8">The sequence shown here is derived from an EMBL/GenBank/DDBJ whole genome shotgun (WGS) entry which is preliminary data.</text>
</comment>
<keyword evidence="5" id="KW-0175">Coiled coil</keyword>
<dbReference type="PANTHER" id="PTHR47359:SF3">
    <property type="entry name" value="NLP_P60 DOMAIN-CONTAINING PROTEIN-RELATED"/>
    <property type="match status" value="1"/>
</dbReference>
<feature type="coiled-coil region" evidence="5">
    <location>
        <begin position="156"/>
        <end position="194"/>
    </location>
</feature>
<dbReference type="Proteomes" id="UP001596413">
    <property type="component" value="Unassembled WGS sequence"/>
</dbReference>
<feature type="region of interest" description="Disordered" evidence="6">
    <location>
        <begin position="227"/>
        <end position="247"/>
    </location>
</feature>
<keyword evidence="4" id="KW-0788">Thiol protease</keyword>
<evidence type="ECO:0000256" key="2">
    <source>
        <dbReference type="ARBA" id="ARBA00022670"/>
    </source>
</evidence>
<evidence type="ECO:0000259" key="7">
    <source>
        <dbReference type="PROSITE" id="PS51935"/>
    </source>
</evidence>
<sequence>MAGHSRPRLRHHRRTAAQAAGVLTLAGVATALGSVSQAEPRLSVAEVKARVDALHHDAEVATERYHAARERAQRSERRIERLQDQAARRQQELNEARGALGGLAAEQYRTGGLGPAMRLALSASPEEYLARAEVLRRAGDRQAVRLNGIGHRLRELRQLRGEAEREQVAYDRTRDALRTHKKTVEAKLAEAQRLLNTLAPVDRSAITAEHGAPAAANRDFRRGELAAPRGGAQAGPDGAGAAPSAPAASSPAATAVSYAMAQIGKPYVWGATGPSAFDCSGLTQAAWEAAGVALPRTTFTQINAGQRVSRSQLVPGDLVFFYSSVSHVGMYIGNGQMVHAPRPGSSIRTAPVDLMPFAGAVRPA</sequence>
<dbReference type="InterPro" id="IPR038765">
    <property type="entry name" value="Papain-like_cys_pep_sf"/>
</dbReference>
<organism evidence="8 9">
    <name type="scientific">Streptomyces polyrhachis</name>
    <dbReference type="NCBI Taxonomy" id="1282885"/>
    <lineage>
        <taxon>Bacteria</taxon>
        <taxon>Bacillati</taxon>
        <taxon>Actinomycetota</taxon>
        <taxon>Actinomycetes</taxon>
        <taxon>Kitasatosporales</taxon>
        <taxon>Streptomycetaceae</taxon>
        <taxon>Streptomyces</taxon>
    </lineage>
</organism>
<protein>
    <submittedName>
        <fullName evidence="8">NlpC/P60 family protein</fullName>
    </submittedName>
</protein>
<keyword evidence="2" id="KW-0645">Protease</keyword>
<feature type="domain" description="NlpC/P60" evidence="7">
    <location>
        <begin position="249"/>
        <end position="364"/>
    </location>
</feature>
<evidence type="ECO:0000256" key="6">
    <source>
        <dbReference type="SAM" id="MobiDB-lite"/>
    </source>
</evidence>
<keyword evidence="3" id="KW-0378">Hydrolase</keyword>
<feature type="coiled-coil region" evidence="5">
    <location>
        <begin position="58"/>
        <end position="99"/>
    </location>
</feature>
<dbReference type="Gene3D" id="3.90.1720.10">
    <property type="entry name" value="endopeptidase domain like (from Nostoc punctiforme)"/>
    <property type="match status" value="1"/>
</dbReference>
<proteinExistence type="inferred from homology"/>
<accession>A0ABW2GNR9</accession>
<dbReference type="PROSITE" id="PS51935">
    <property type="entry name" value="NLPC_P60"/>
    <property type="match status" value="1"/>
</dbReference>
<evidence type="ECO:0000256" key="5">
    <source>
        <dbReference type="SAM" id="Coils"/>
    </source>
</evidence>
<gene>
    <name evidence="8" type="ORF">ACFQLX_23890</name>
</gene>
<dbReference type="InterPro" id="IPR000064">
    <property type="entry name" value="NLP_P60_dom"/>
</dbReference>
<comment type="similarity">
    <text evidence="1">Belongs to the peptidase C40 family.</text>
</comment>
<evidence type="ECO:0000313" key="9">
    <source>
        <dbReference type="Proteomes" id="UP001596413"/>
    </source>
</evidence>
<evidence type="ECO:0000256" key="3">
    <source>
        <dbReference type="ARBA" id="ARBA00022801"/>
    </source>
</evidence>
<dbReference type="InterPro" id="IPR051794">
    <property type="entry name" value="PG_Endopeptidase_C40"/>
</dbReference>
<dbReference type="Pfam" id="PF00877">
    <property type="entry name" value="NLPC_P60"/>
    <property type="match status" value="1"/>
</dbReference>
<name>A0ABW2GNR9_9ACTN</name>
<evidence type="ECO:0000256" key="1">
    <source>
        <dbReference type="ARBA" id="ARBA00007074"/>
    </source>
</evidence>
<dbReference type="PANTHER" id="PTHR47359">
    <property type="entry name" value="PEPTIDOGLYCAN DL-ENDOPEPTIDASE CWLO"/>
    <property type="match status" value="1"/>
</dbReference>
<dbReference type="RefSeq" id="WP_386418358.1">
    <property type="nucleotide sequence ID" value="NZ_JBHSZO010000053.1"/>
</dbReference>
<dbReference type="EMBL" id="JBHSZO010000053">
    <property type="protein sequence ID" value="MFC7221178.1"/>
    <property type="molecule type" value="Genomic_DNA"/>
</dbReference>
<evidence type="ECO:0000256" key="4">
    <source>
        <dbReference type="ARBA" id="ARBA00022807"/>
    </source>
</evidence>
<dbReference type="SUPFAM" id="SSF54001">
    <property type="entry name" value="Cysteine proteinases"/>
    <property type="match status" value="1"/>
</dbReference>